<reference evidence="9" key="1">
    <citation type="journal article" date="2019" name="Int. J. Syst. Evol. Microbiol.">
        <title>The Global Catalogue of Microorganisms (GCM) 10K type strain sequencing project: providing services to taxonomists for standard genome sequencing and annotation.</title>
        <authorList>
            <consortium name="The Broad Institute Genomics Platform"/>
            <consortium name="The Broad Institute Genome Sequencing Center for Infectious Disease"/>
            <person name="Wu L."/>
            <person name="Ma J."/>
        </authorList>
    </citation>
    <scope>NUCLEOTIDE SEQUENCE [LARGE SCALE GENOMIC DNA]</scope>
    <source>
        <strain evidence="9">CCM 320</strain>
    </source>
</reference>
<comment type="similarity">
    <text evidence="6 7">Belongs to the class I-like SAM-binding methyltransferase superfamily. C5-methyltransferase family.</text>
</comment>
<dbReference type="PANTHER" id="PTHR10629">
    <property type="entry name" value="CYTOSINE-SPECIFIC METHYLTRANSFERASE"/>
    <property type="match status" value="1"/>
</dbReference>
<name>A0ABV7KSN6_PLAOK</name>
<evidence type="ECO:0000256" key="5">
    <source>
        <dbReference type="ARBA" id="ARBA00022747"/>
    </source>
</evidence>
<dbReference type="NCBIfam" id="TIGR00675">
    <property type="entry name" value="dcm"/>
    <property type="match status" value="1"/>
</dbReference>
<dbReference type="InterPro" id="IPR029063">
    <property type="entry name" value="SAM-dependent_MTases_sf"/>
</dbReference>
<evidence type="ECO:0000256" key="7">
    <source>
        <dbReference type="RuleBase" id="RU000416"/>
    </source>
</evidence>
<dbReference type="RefSeq" id="WP_240633561.1">
    <property type="nucleotide sequence ID" value="NZ_JBHRUJ010000017.1"/>
</dbReference>
<dbReference type="InterPro" id="IPR050390">
    <property type="entry name" value="C5-Methyltransferase"/>
</dbReference>
<dbReference type="PRINTS" id="PR00105">
    <property type="entry name" value="C5METTRFRASE"/>
</dbReference>
<dbReference type="Proteomes" id="UP001595625">
    <property type="component" value="Unassembled WGS sequence"/>
</dbReference>
<dbReference type="Pfam" id="PF00145">
    <property type="entry name" value="DNA_methylase"/>
    <property type="match status" value="1"/>
</dbReference>
<evidence type="ECO:0000313" key="8">
    <source>
        <dbReference type="EMBL" id="MFC3212223.1"/>
    </source>
</evidence>
<accession>A0ABV7KSN6</accession>
<evidence type="ECO:0000256" key="6">
    <source>
        <dbReference type="PROSITE-ProRule" id="PRU01016"/>
    </source>
</evidence>
<evidence type="ECO:0000256" key="2">
    <source>
        <dbReference type="ARBA" id="ARBA00022603"/>
    </source>
</evidence>
<dbReference type="InterPro" id="IPR001525">
    <property type="entry name" value="C5_MeTfrase"/>
</dbReference>
<dbReference type="EMBL" id="JBHRUJ010000017">
    <property type="protein sequence ID" value="MFC3212223.1"/>
    <property type="molecule type" value="Genomic_DNA"/>
</dbReference>
<gene>
    <name evidence="8" type="ORF">ACFOEJ_14140</name>
</gene>
<organism evidence="8 9">
    <name type="scientific">Planomicrobium okeanokoites</name>
    <name type="common">Planococcus okeanokoites</name>
    <name type="synonym">Flavobacterium okeanokoites</name>
    <dbReference type="NCBI Taxonomy" id="244"/>
    <lineage>
        <taxon>Bacteria</taxon>
        <taxon>Bacillati</taxon>
        <taxon>Bacillota</taxon>
        <taxon>Bacilli</taxon>
        <taxon>Bacillales</taxon>
        <taxon>Caryophanaceae</taxon>
        <taxon>Planomicrobium</taxon>
    </lineage>
</organism>
<dbReference type="PANTHER" id="PTHR10629:SF52">
    <property type="entry name" value="DNA (CYTOSINE-5)-METHYLTRANSFERASE 1"/>
    <property type="match status" value="1"/>
</dbReference>
<dbReference type="GO" id="GO:0032259">
    <property type="term" value="P:methylation"/>
    <property type="evidence" value="ECO:0007669"/>
    <property type="project" value="UniProtKB-KW"/>
</dbReference>
<keyword evidence="3 6" id="KW-0808">Transferase</keyword>
<dbReference type="Gene3D" id="3.90.120.10">
    <property type="entry name" value="DNA Methylase, subunit A, domain 2"/>
    <property type="match status" value="1"/>
</dbReference>
<dbReference type="SUPFAM" id="SSF53335">
    <property type="entry name" value="S-adenosyl-L-methionine-dependent methyltransferases"/>
    <property type="match status" value="1"/>
</dbReference>
<dbReference type="InterPro" id="IPR031303">
    <property type="entry name" value="C5_meth_CS"/>
</dbReference>
<feature type="active site" evidence="6">
    <location>
        <position position="87"/>
    </location>
</feature>
<dbReference type="Gene3D" id="3.40.50.150">
    <property type="entry name" value="Vaccinia Virus protein VP39"/>
    <property type="match status" value="1"/>
</dbReference>
<keyword evidence="9" id="KW-1185">Reference proteome</keyword>
<sequence length="447" mass="50270">MTKIINEQLEVIDLFSGCGGLALGFQNEGMNIKSGMELDGSAANTASYNLHWKHGVDNEHLCGDVTLANGNDFANYNKPIVIGGPPCQAYSMAGRAKLNSLGEERHVFKDSRGALFQDFLRIALELNARAVVMENVPESVNYNGINIPETVCEILTENGYNAIWTVLNSADFGVPQIRERVFVIAIKKEMGNIEHLPEPTHKRPDHNFRTMNEGRFASFSQTKYFTFPLPAKESLPKWITVKDAISDLPILFPVSTSVYKLHNQELTLPYQSPPQSDYQELMRSGVRIDGVSGNGFRNTKRDFKIFEQMAANDNYRDAHDIAMKMLAKECIKKKIKAKTHPNQYEVLKKSIVPPYSINKFLTKWKKLDPHKPSHTLVAHLGTDTYSHIHPWEPRGISVREAARLQSFPDDFYFNCSMTEAFKQIGNAVPPLLSKAVATALRKNLGEN</sequence>
<comment type="caution">
    <text evidence="8">The sequence shown here is derived from an EMBL/GenBank/DDBJ whole genome shotgun (WGS) entry which is preliminary data.</text>
</comment>
<evidence type="ECO:0000256" key="3">
    <source>
        <dbReference type="ARBA" id="ARBA00022679"/>
    </source>
</evidence>
<keyword evidence="4 6" id="KW-0949">S-adenosyl-L-methionine</keyword>
<keyword evidence="2 6" id="KW-0489">Methyltransferase</keyword>
<evidence type="ECO:0000313" key="9">
    <source>
        <dbReference type="Proteomes" id="UP001595625"/>
    </source>
</evidence>
<keyword evidence="5" id="KW-0680">Restriction system</keyword>
<evidence type="ECO:0000256" key="1">
    <source>
        <dbReference type="ARBA" id="ARBA00011975"/>
    </source>
</evidence>
<protein>
    <recommendedName>
        <fullName evidence="1">DNA (cytosine-5-)-methyltransferase</fullName>
        <ecNumber evidence="1">2.1.1.37</ecNumber>
    </recommendedName>
</protein>
<proteinExistence type="inferred from homology"/>
<dbReference type="PROSITE" id="PS51679">
    <property type="entry name" value="SAM_MT_C5"/>
    <property type="match status" value="1"/>
</dbReference>
<dbReference type="GO" id="GO:0003886">
    <property type="term" value="F:DNA (cytosine-5-)-methyltransferase activity"/>
    <property type="evidence" value="ECO:0007669"/>
    <property type="project" value="UniProtKB-EC"/>
</dbReference>
<dbReference type="EC" id="2.1.1.37" evidence="1"/>
<dbReference type="PROSITE" id="PS00095">
    <property type="entry name" value="C5_MTASE_2"/>
    <property type="match status" value="1"/>
</dbReference>
<evidence type="ECO:0000256" key="4">
    <source>
        <dbReference type="ARBA" id="ARBA00022691"/>
    </source>
</evidence>